<protein>
    <submittedName>
        <fullName evidence="2">Uncharacterized protein</fullName>
    </submittedName>
</protein>
<name>A0ABT9MJ79_9DEIO</name>
<evidence type="ECO:0000256" key="1">
    <source>
        <dbReference type="SAM" id="MobiDB-lite"/>
    </source>
</evidence>
<proteinExistence type="predicted"/>
<comment type="caution">
    <text evidence="2">The sequence shown here is derived from an EMBL/GenBank/DDBJ whole genome shotgun (WGS) entry which is preliminary data.</text>
</comment>
<feature type="region of interest" description="Disordered" evidence="1">
    <location>
        <begin position="1"/>
        <end position="24"/>
    </location>
</feature>
<sequence>MRPELRPLALGITGPAGTVAQDQPTHKIDVPVAITNPPANLTDNAVIHVDVERGKWTPFRVLRNGIEKGAGIWTLYVRTEDGAPVVTDPAPTEPVPPGDGGYWGDA</sequence>
<evidence type="ECO:0000313" key="3">
    <source>
        <dbReference type="Proteomes" id="UP001232163"/>
    </source>
</evidence>
<gene>
    <name evidence="2" type="ORF">QO006_004127</name>
</gene>
<evidence type="ECO:0000313" key="2">
    <source>
        <dbReference type="EMBL" id="MDP9766652.1"/>
    </source>
</evidence>
<feature type="region of interest" description="Disordered" evidence="1">
    <location>
        <begin position="83"/>
        <end position="106"/>
    </location>
</feature>
<dbReference type="Proteomes" id="UP001232163">
    <property type="component" value="Unassembled WGS sequence"/>
</dbReference>
<dbReference type="RefSeq" id="WP_307470174.1">
    <property type="nucleotide sequence ID" value="NZ_JAURUR010000050.1"/>
</dbReference>
<organism evidence="2 3">
    <name type="scientific">Deinococcus enclensis</name>
    <dbReference type="NCBI Taxonomy" id="1049582"/>
    <lineage>
        <taxon>Bacteria</taxon>
        <taxon>Thermotogati</taxon>
        <taxon>Deinococcota</taxon>
        <taxon>Deinococci</taxon>
        <taxon>Deinococcales</taxon>
        <taxon>Deinococcaceae</taxon>
        <taxon>Deinococcus</taxon>
    </lineage>
</organism>
<accession>A0ABT9MJ79</accession>
<keyword evidence="3" id="KW-1185">Reference proteome</keyword>
<dbReference type="EMBL" id="JAURUR010000050">
    <property type="protein sequence ID" value="MDP9766652.1"/>
    <property type="molecule type" value="Genomic_DNA"/>
</dbReference>
<reference evidence="2 3" key="1">
    <citation type="submission" date="2023-07" db="EMBL/GenBank/DDBJ databases">
        <title>Genomic Encyclopedia of Type Strains, Phase IV (KMG-IV): sequencing the most valuable type-strain genomes for metagenomic binning, comparative biology and taxonomic classification.</title>
        <authorList>
            <person name="Goeker M."/>
        </authorList>
    </citation>
    <scope>NUCLEOTIDE SEQUENCE [LARGE SCALE GENOMIC DNA]</scope>
    <source>
        <strain evidence="2 3">NIO-1023</strain>
    </source>
</reference>